<dbReference type="GO" id="GO:0005829">
    <property type="term" value="C:cytosol"/>
    <property type="evidence" value="ECO:0007669"/>
    <property type="project" value="TreeGrafter"/>
</dbReference>
<keyword evidence="2" id="KW-1185">Reference proteome</keyword>
<sequence length="283" mass="32566">MIFMDSYKVIIFDLDGTLFYKDQMISDNAAKKIIELEEKGIIIGLATGRFLNELDSFIEQLQLKKYQGFVICANGAEVIDLADGNQHKFSLLSKQECYELIHLAKQYKLISYIHEDNDYHVFVPGALKKIYKGMEMLFSRINIPFFQAASRLKLENKIVLHEDEYEKICFAGNHKSLVEFEEKVKLLNLDYAYYPSSMHSLEIVKQGISKFIASYWYLARKKISLKEVIFFGDGGNDDELISNVGLGIAMKNALDSTKRAAHRVSQYTNRQDGVYKELSDLFN</sequence>
<evidence type="ECO:0000313" key="2">
    <source>
        <dbReference type="Proteomes" id="UP000195447"/>
    </source>
</evidence>
<evidence type="ECO:0008006" key="3">
    <source>
        <dbReference type="Google" id="ProtNLM"/>
    </source>
</evidence>
<dbReference type="PROSITE" id="PS01229">
    <property type="entry name" value="COF_2"/>
    <property type="match status" value="1"/>
</dbReference>
<dbReference type="InterPro" id="IPR036412">
    <property type="entry name" value="HAD-like_sf"/>
</dbReference>
<dbReference type="GO" id="GO:0000287">
    <property type="term" value="F:magnesium ion binding"/>
    <property type="evidence" value="ECO:0007669"/>
    <property type="project" value="TreeGrafter"/>
</dbReference>
<dbReference type="EMBL" id="NFKM01000005">
    <property type="protein sequence ID" value="OUP61258.1"/>
    <property type="molecule type" value="Genomic_DNA"/>
</dbReference>
<dbReference type="Gene3D" id="3.30.1240.10">
    <property type="match status" value="1"/>
</dbReference>
<dbReference type="AlphaFoldDB" id="A0A1Y4LXE1"/>
<organism evidence="1 2">
    <name type="scientific">Faecalitalea cylindroides</name>
    <dbReference type="NCBI Taxonomy" id="39483"/>
    <lineage>
        <taxon>Bacteria</taxon>
        <taxon>Bacillati</taxon>
        <taxon>Bacillota</taxon>
        <taxon>Erysipelotrichia</taxon>
        <taxon>Erysipelotrichales</taxon>
        <taxon>Erysipelotrichaceae</taxon>
        <taxon>Faecalitalea</taxon>
    </lineage>
</organism>
<protein>
    <recommendedName>
        <fullName evidence="3">Hydrolase</fullName>
    </recommendedName>
</protein>
<dbReference type="SUPFAM" id="SSF56784">
    <property type="entry name" value="HAD-like"/>
    <property type="match status" value="1"/>
</dbReference>
<reference evidence="2" key="1">
    <citation type="submission" date="2017-04" db="EMBL/GenBank/DDBJ databases">
        <title>Function of individual gut microbiota members based on whole genome sequencing of pure cultures obtained from chicken caecum.</title>
        <authorList>
            <person name="Medvecky M."/>
            <person name="Cejkova D."/>
            <person name="Polansky O."/>
            <person name="Karasova D."/>
            <person name="Kubasova T."/>
            <person name="Cizek A."/>
            <person name="Rychlik I."/>
        </authorList>
    </citation>
    <scope>NUCLEOTIDE SEQUENCE [LARGE SCALE GENOMIC DNA]</scope>
    <source>
        <strain evidence="2">An178</strain>
    </source>
</reference>
<dbReference type="SFLD" id="SFLDG01140">
    <property type="entry name" value="C2.B:_Phosphomannomutase_and_P"/>
    <property type="match status" value="1"/>
</dbReference>
<dbReference type="PANTHER" id="PTHR10000">
    <property type="entry name" value="PHOSPHOSERINE PHOSPHATASE"/>
    <property type="match status" value="1"/>
</dbReference>
<name>A0A1Y4LXE1_9FIRM</name>
<dbReference type="GO" id="GO:0016791">
    <property type="term" value="F:phosphatase activity"/>
    <property type="evidence" value="ECO:0007669"/>
    <property type="project" value="TreeGrafter"/>
</dbReference>
<dbReference type="SFLD" id="SFLDS00003">
    <property type="entry name" value="Haloacid_Dehalogenase"/>
    <property type="match status" value="1"/>
</dbReference>
<dbReference type="Pfam" id="PF08282">
    <property type="entry name" value="Hydrolase_3"/>
    <property type="match status" value="1"/>
</dbReference>
<dbReference type="Proteomes" id="UP000195447">
    <property type="component" value="Unassembled WGS sequence"/>
</dbReference>
<proteinExistence type="predicted"/>
<gene>
    <name evidence="1" type="ORF">B5F14_04005</name>
</gene>
<accession>A0A1Y4LXE1</accession>
<evidence type="ECO:0000313" key="1">
    <source>
        <dbReference type="EMBL" id="OUP61258.1"/>
    </source>
</evidence>
<dbReference type="Gene3D" id="3.40.50.1000">
    <property type="entry name" value="HAD superfamily/HAD-like"/>
    <property type="match status" value="1"/>
</dbReference>
<dbReference type="InterPro" id="IPR006379">
    <property type="entry name" value="HAD-SF_hydro_IIB"/>
</dbReference>
<comment type="caution">
    <text evidence="1">The sequence shown here is derived from an EMBL/GenBank/DDBJ whole genome shotgun (WGS) entry which is preliminary data.</text>
</comment>
<dbReference type="PANTHER" id="PTHR10000:SF8">
    <property type="entry name" value="HAD SUPERFAMILY HYDROLASE-LIKE, TYPE 3"/>
    <property type="match status" value="1"/>
</dbReference>
<dbReference type="NCBIfam" id="TIGR01484">
    <property type="entry name" value="HAD-SF-IIB"/>
    <property type="match status" value="1"/>
</dbReference>
<dbReference type="InterPro" id="IPR023214">
    <property type="entry name" value="HAD_sf"/>
</dbReference>